<keyword evidence="12" id="KW-1185">Reference proteome</keyword>
<dbReference type="InterPro" id="IPR008910">
    <property type="entry name" value="MSC_TM_helix"/>
</dbReference>
<feature type="transmembrane region" description="Helical" evidence="7">
    <location>
        <begin position="133"/>
        <end position="164"/>
    </location>
</feature>
<dbReference type="Pfam" id="PF05552">
    <property type="entry name" value="MS_channel_1st_1"/>
    <property type="match status" value="1"/>
</dbReference>
<dbReference type="Pfam" id="PF21082">
    <property type="entry name" value="MS_channel_3rd"/>
    <property type="match status" value="1"/>
</dbReference>
<dbReference type="Pfam" id="PF00924">
    <property type="entry name" value="MS_channel_2nd"/>
    <property type="match status" value="1"/>
</dbReference>
<dbReference type="InterPro" id="IPR045275">
    <property type="entry name" value="MscS_archaea/bacteria_type"/>
</dbReference>
<dbReference type="InterPro" id="IPR023408">
    <property type="entry name" value="MscS_beta-dom_sf"/>
</dbReference>
<dbReference type="RefSeq" id="WP_343787221.1">
    <property type="nucleotide sequence ID" value="NZ_BAAAFH010000011.1"/>
</dbReference>
<reference evidence="11 12" key="1">
    <citation type="journal article" date="2019" name="Int. J. Syst. Evol. Microbiol.">
        <title>The Global Catalogue of Microorganisms (GCM) 10K type strain sequencing project: providing services to taxonomists for standard genome sequencing and annotation.</title>
        <authorList>
            <consortium name="The Broad Institute Genomics Platform"/>
            <consortium name="The Broad Institute Genome Sequencing Center for Infectious Disease"/>
            <person name="Wu L."/>
            <person name="Ma J."/>
        </authorList>
    </citation>
    <scope>NUCLEOTIDE SEQUENCE [LARGE SCALE GENOMIC DNA]</scope>
    <source>
        <strain evidence="11 12">JCM 16083</strain>
    </source>
</reference>
<name>A0ABN1MQI3_9FLAO</name>
<dbReference type="SUPFAM" id="SSF82861">
    <property type="entry name" value="Mechanosensitive channel protein MscS (YggB), transmembrane region"/>
    <property type="match status" value="1"/>
</dbReference>
<dbReference type="Gene3D" id="3.30.70.100">
    <property type="match status" value="1"/>
</dbReference>
<sequence length="319" mass="35588">MPNTQDTIQDSISQVADTVQAINDTAVQASPADSIPKVLKVLENPVELMSPGFWLEAKDYIIDFGIRLGTAILIFVIGFWIANQVKKGVSRVFERRNLEPSLRSFLKSLITGAIKVLVIITALYQLGIEMTSFVALLGAAGLAIGMAFSGTLSNFAGGVIILLFKPYRVGDFVQMQGETGTVKEIQIFHTIMNTTDNKRIILPNGPIANGNITNFTMENIRRVDFSFGIAYGDNFKIARDTLLQFIKEDKRILKDPEPFIGLGSLGDSSVNITVRVWAKTEDYWDIFFDMNERVYNEFPEKGLSIPFPQMDVHLHQETK</sequence>
<proteinExistence type="inferred from homology"/>
<evidence type="ECO:0000256" key="4">
    <source>
        <dbReference type="ARBA" id="ARBA00022692"/>
    </source>
</evidence>
<protein>
    <submittedName>
        <fullName evidence="11">Mechanosensitive ion channel</fullName>
    </submittedName>
</protein>
<dbReference type="SUPFAM" id="SSF50182">
    <property type="entry name" value="Sm-like ribonucleoproteins"/>
    <property type="match status" value="1"/>
</dbReference>
<evidence type="ECO:0000259" key="10">
    <source>
        <dbReference type="Pfam" id="PF21088"/>
    </source>
</evidence>
<evidence type="ECO:0000259" key="8">
    <source>
        <dbReference type="Pfam" id="PF00924"/>
    </source>
</evidence>
<dbReference type="InterPro" id="IPR049142">
    <property type="entry name" value="MS_channel_1st"/>
</dbReference>
<organism evidence="11 12">
    <name type="scientific">Wandonia haliotis</name>
    <dbReference type="NCBI Taxonomy" id="574963"/>
    <lineage>
        <taxon>Bacteria</taxon>
        <taxon>Pseudomonadati</taxon>
        <taxon>Bacteroidota</taxon>
        <taxon>Flavobacteriia</taxon>
        <taxon>Flavobacteriales</taxon>
        <taxon>Crocinitomicaceae</taxon>
        <taxon>Wandonia</taxon>
    </lineage>
</organism>
<dbReference type="PANTHER" id="PTHR30221">
    <property type="entry name" value="SMALL-CONDUCTANCE MECHANOSENSITIVE CHANNEL"/>
    <property type="match status" value="1"/>
</dbReference>
<feature type="transmembrane region" description="Helical" evidence="7">
    <location>
        <begin position="104"/>
        <end position="127"/>
    </location>
</feature>
<dbReference type="InterPro" id="IPR011066">
    <property type="entry name" value="MscS_channel_C_sf"/>
</dbReference>
<evidence type="ECO:0000256" key="1">
    <source>
        <dbReference type="ARBA" id="ARBA00004651"/>
    </source>
</evidence>
<evidence type="ECO:0000256" key="6">
    <source>
        <dbReference type="ARBA" id="ARBA00023136"/>
    </source>
</evidence>
<dbReference type="SUPFAM" id="SSF82689">
    <property type="entry name" value="Mechanosensitive channel protein MscS (YggB), C-terminal domain"/>
    <property type="match status" value="1"/>
</dbReference>
<feature type="domain" description="Mechanosensitive ion channel MscS C-terminal" evidence="9">
    <location>
        <begin position="223"/>
        <end position="305"/>
    </location>
</feature>
<dbReference type="InterPro" id="IPR010920">
    <property type="entry name" value="LSM_dom_sf"/>
</dbReference>
<comment type="similarity">
    <text evidence="2">Belongs to the MscS (TC 1.A.23) family.</text>
</comment>
<evidence type="ECO:0000256" key="3">
    <source>
        <dbReference type="ARBA" id="ARBA00022475"/>
    </source>
</evidence>
<keyword evidence="6 7" id="KW-0472">Membrane</keyword>
<dbReference type="InterPro" id="IPR006686">
    <property type="entry name" value="MscS_channel_CS"/>
</dbReference>
<dbReference type="PROSITE" id="PS01246">
    <property type="entry name" value="UPF0003"/>
    <property type="match status" value="1"/>
</dbReference>
<evidence type="ECO:0000259" key="9">
    <source>
        <dbReference type="Pfam" id="PF21082"/>
    </source>
</evidence>
<dbReference type="InterPro" id="IPR011014">
    <property type="entry name" value="MscS_channel_TM-2"/>
</dbReference>
<evidence type="ECO:0000256" key="7">
    <source>
        <dbReference type="SAM" id="Phobius"/>
    </source>
</evidence>
<keyword evidence="3" id="KW-1003">Cell membrane</keyword>
<comment type="subcellular location">
    <subcellularLocation>
        <location evidence="1">Cell membrane</location>
        <topology evidence="1">Multi-pass membrane protein</topology>
    </subcellularLocation>
</comment>
<dbReference type="InterPro" id="IPR006685">
    <property type="entry name" value="MscS_channel_2nd"/>
</dbReference>
<keyword evidence="4 7" id="KW-0812">Transmembrane</keyword>
<dbReference type="InterPro" id="IPR049278">
    <property type="entry name" value="MS_channel_C"/>
</dbReference>
<accession>A0ABN1MQI3</accession>
<comment type="caution">
    <text evidence="11">The sequence shown here is derived from an EMBL/GenBank/DDBJ whole genome shotgun (WGS) entry which is preliminary data.</text>
</comment>
<feature type="domain" description="Mechanosensitive ion channel transmembrane helices 2/3" evidence="10">
    <location>
        <begin position="116"/>
        <end position="148"/>
    </location>
</feature>
<evidence type="ECO:0000256" key="5">
    <source>
        <dbReference type="ARBA" id="ARBA00022989"/>
    </source>
</evidence>
<dbReference type="Proteomes" id="UP001501126">
    <property type="component" value="Unassembled WGS sequence"/>
</dbReference>
<keyword evidence="5 7" id="KW-1133">Transmembrane helix</keyword>
<evidence type="ECO:0000313" key="11">
    <source>
        <dbReference type="EMBL" id="GAA0875583.1"/>
    </source>
</evidence>
<dbReference type="Gene3D" id="2.30.30.60">
    <property type="match status" value="1"/>
</dbReference>
<dbReference type="Gene3D" id="1.10.287.1260">
    <property type="match status" value="1"/>
</dbReference>
<dbReference type="Pfam" id="PF21088">
    <property type="entry name" value="MS_channel_1st"/>
    <property type="match status" value="1"/>
</dbReference>
<evidence type="ECO:0000313" key="12">
    <source>
        <dbReference type="Proteomes" id="UP001501126"/>
    </source>
</evidence>
<evidence type="ECO:0000256" key="2">
    <source>
        <dbReference type="ARBA" id="ARBA00008017"/>
    </source>
</evidence>
<dbReference type="PANTHER" id="PTHR30221:SF1">
    <property type="entry name" value="SMALL-CONDUCTANCE MECHANOSENSITIVE CHANNEL"/>
    <property type="match status" value="1"/>
</dbReference>
<gene>
    <name evidence="11" type="ORF">GCM10009118_19920</name>
</gene>
<feature type="domain" description="Mechanosensitive ion channel MscS" evidence="8">
    <location>
        <begin position="151"/>
        <end position="216"/>
    </location>
</feature>
<dbReference type="EMBL" id="BAAAFH010000011">
    <property type="protein sequence ID" value="GAA0875583.1"/>
    <property type="molecule type" value="Genomic_DNA"/>
</dbReference>
<feature type="transmembrane region" description="Helical" evidence="7">
    <location>
        <begin position="64"/>
        <end position="83"/>
    </location>
</feature>